<dbReference type="Proteomes" id="UP000095284">
    <property type="component" value="Unplaced"/>
</dbReference>
<gene>
    <name evidence="6" type="ORF">BXYJ_LOCUS6949</name>
</gene>
<dbReference type="AlphaFoldDB" id="A0A1I7SSP9"/>
<dbReference type="InterPro" id="IPR024792">
    <property type="entry name" value="RhoGDI_dom_sf"/>
</dbReference>
<dbReference type="Pfam" id="PF02115">
    <property type="entry name" value="Rho_GDI"/>
    <property type="match status" value="1"/>
</dbReference>
<evidence type="ECO:0000313" key="7">
    <source>
        <dbReference type="Proteomes" id="UP000095284"/>
    </source>
</evidence>
<dbReference type="InterPro" id="IPR014756">
    <property type="entry name" value="Ig_E-set"/>
</dbReference>
<evidence type="ECO:0000256" key="4">
    <source>
        <dbReference type="ARBA" id="ARBA00022490"/>
    </source>
</evidence>
<protein>
    <submittedName>
        <fullName evidence="6">(pine wood nematode) hypothetical protein</fullName>
    </submittedName>
</protein>
<dbReference type="Proteomes" id="UP000659654">
    <property type="component" value="Unassembled WGS sequence"/>
</dbReference>
<feature type="region of interest" description="Disordered" evidence="5">
    <location>
        <begin position="1"/>
        <end position="22"/>
    </location>
</feature>
<dbReference type="eggNOG" id="KOG3205">
    <property type="taxonomic scope" value="Eukaryota"/>
</dbReference>
<dbReference type="PANTHER" id="PTHR10980">
    <property type="entry name" value="RHO GDP-DISSOCIATION INHIBITOR"/>
    <property type="match status" value="1"/>
</dbReference>
<dbReference type="GO" id="GO:0016020">
    <property type="term" value="C:membrane"/>
    <property type="evidence" value="ECO:0007669"/>
    <property type="project" value="TreeGrafter"/>
</dbReference>
<comment type="subcellular location">
    <subcellularLocation>
        <location evidence="1">Cytoplasm</location>
    </subcellularLocation>
</comment>
<keyword evidence="3" id="KW-0343">GTPase activation</keyword>
<evidence type="ECO:0000313" key="8">
    <source>
        <dbReference type="Proteomes" id="UP000659654"/>
    </source>
</evidence>
<dbReference type="Gene3D" id="2.70.50.30">
    <property type="entry name" value="Coagulation Factor XIII, subunit A, domain 1"/>
    <property type="match status" value="1"/>
</dbReference>
<comment type="similarity">
    <text evidence="2">Belongs to the Rho GDI family.</text>
</comment>
<accession>A0A1I7SSP9</accession>
<evidence type="ECO:0000256" key="3">
    <source>
        <dbReference type="ARBA" id="ARBA00022468"/>
    </source>
</evidence>
<dbReference type="Proteomes" id="UP000582659">
    <property type="component" value="Unassembled WGS sequence"/>
</dbReference>
<dbReference type="GO" id="GO:0005829">
    <property type="term" value="C:cytosol"/>
    <property type="evidence" value="ECO:0007669"/>
    <property type="project" value="TreeGrafter"/>
</dbReference>
<dbReference type="OrthoDB" id="1683373at2759"/>
<evidence type="ECO:0000256" key="2">
    <source>
        <dbReference type="ARBA" id="ARBA00009758"/>
    </source>
</evidence>
<proteinExistence type="inferred from homology"/>
<reference evidence="6" key="2">
    <citation type="submission" date="2020-09" db="EMBL/GenBank/DDBJ databases">
        <authorList>
            <person name="Kikuchi T."/>
        </authorList>
    </citation>
    <scope>NUCLEOTIDE SEQUENCE</scope>
    <source>
        <strain evidence="6">Ka4C1</strain>
    </source>
</reference>
<evidence type="ECO:0000313" key="9">
    <source>
        <dbReference type="WBParaSite" id="BXY_1606600.1"/>
    </source>
</evidence>
<reference evidence="9" key="1">
    <citation type="submission" date="2016-11" db="UniProtKB">
        <authorList>
            <consortium name="WormBaseParasite"/>
        </authorList>
    </citation>
    <scope>IDENTIFICATION</scope>
</reference>
<name>A0A1I7SSP9_BURXY</name>
<dbReference type="GO" id="GO:0005094">
    <property type="term" value="F:Rho GDP-dissociation inhibitor activity"/>
    <property type="evidence" value="ECO:0007669"/>
    <property type="project" value="InterPro"/>
</dbReference>
<dbReference type="FunFam" id="2.70.50.30:FF:000004">
    <property type="entry name" value="Rho GDP-dissociation inhibitor 1"/>
    <property type="match status" value="1"/>
</dbReference>
<keyword evidence="4" id="KW-0963">Cytoplasm</keyword>
<dbReference type="SUPFAM" id="SSF81296">
    <property type="entry name" value="E set domains"/>
    <property type="match status" value="1"/>
</dbReference>
<dbReference type="PANTHER" id="PTHR10980:SF3">
    <property type="entry name" value="LD16419P"/>
    <property type="match status" value="1"/>
</dbReference>
<dbReference type="PRINTS" id="PR00492">
    <property type="entry name" value="RHOGDI"/>
</dbReference>
<dbReference type="GO" id="GO:0007266">
    <property type="term" value="P:Rho protein signal transduction"/>
    <property type="evidence" value="ECO:0007669"/>
    <property type="project" value="InterPro"/>
</dbReference>
<sequence length="194" mass="22049">MASTSNVQHSDESDDEIKSKYIPPAKKELKEILQADAEDESLQKYKQKLLGSFVDNVVVDPSNPNRVIVKTIAILADHGTVGEFSIPLQSDFTLKIKEGERFQLRFEYYVQREIVSGLRYIHRVSRLGIRVAKETYMIGSYGPAAEIKTFLTPWENAPSGMMSRGKYSVTSKITDDDENDYATFNWTLEIGTNW</sequence>
<keyword evidence="8" id="KW-1185">Reference proteome</keyword>
<dbReference type="InterPro" id="IPR000406">
    <property type="entry name" value="Rho_GDI"/>
</dbReference>
<evidence type="ECO:0000313" key="6">
    <source>
        <dbReference type="EMBL" id="CAD5221981.1"/>
    </source>
</evidence>
<evidence type="ECO:0000256" key="1">
    <source>
        <dbReference type="ARBA" id="ARBA00004496"/>
    </source>
</evidence>
<evidence type="ECO:0000256" key="5">
    <source>
        <dbReference type="SAM" id="MobiDB-lite"/>
    </source>
</evidence>
<dbReference type="WBParaSite" id="BXY_1606600.1">
    <property type="protein sequence ID" value="BXY_1606600.1"/>
    <property type="gene ID" value="BXY_1606600"/>
</dbReference>
<dbReference type="GO" id="GO:0005096">
    <property type="term" value="F:GTPase activator activity"/>
    <property type="evidence" value="ECO:0007669"/>
    <property type="project" value="UniProtKB-KW"/>
</dbReference>
<dbReference type="SMR" id="A0A1I7SSP9"/>
<organism evidence="7 9">
    <name type="scientific">Bursaphelenchus xylophilus</name>
    <name type="common">Pinewood nematode worm</name>
    <name type="synonym">Aphelenchoides xylophilus</name>
    <dbReference type="NCBI Taxonomy" id="6326"/>
    <lineage>
        <taxon>Eukaryota</taxon>
        <taxon>Metazoa</taxon>
        <taxon>Ecdysozoa</taxon>
        <taxon>Nematoda</taxon>
        <taxon>Chromadorea</taxon>
        <taxon>Rhabditida</taxon>
        <taxon>Tylenchina</taxon>
        <taxon>Tylenchomorpha</taxon>
        <taxon>Aphelenchoidea</taxon>
        <taxon>Aphelenchoididae</taxon>
        <taxon>Bursaphelenchus</taxon>
    </lineage>
</organism>
<dbReference type="EMBL" id="CAJFCV020000003">
    <property type="protein sequence ID" value="CAG9108924.1"/>
    <property type="molecule type" value="Genomic_DNA"/>
</dbReference>
<dbReference type="EMBL" id="CAJFDI010000003">
    <property type="protein sequence ID" value="CAD5221981.1"/>
    <property type="molecule type" value="Genomic_DNA"/>
</dbReference>